<comment type="similarity">
    <text evidence="2">Belongs to the FHY3/FAR1 family.</text>
</comment>
<comment type="function">
    <text evidence="2">Putative transcription activator involved in regulating light control of development.</text>
</comment>
<evidence type="ECO:0000313" key="4">
    <source>
        <dbReference type="EMBL" id="KAI5418632.1"/>
    </source>
</evidence>
<dbReference type="Proteomes" id="UP001058974">
    <property type="component" value="Chromosome 4"/>
</dbReference>
<dbReference type="InterPro" id="IPR004330">
    <property type="entry name" value="FAR1_DNA_bnd_dom"/>
</dbReference>
<dbReference type="InterPro" id="IPR018289">
    <property type="entry name" value="MULE_transposase_dom"/>
</dbReference>
<dbReference type="InterPro" id="IPR031052">
    <property type="entry name" value="FHY3/FAR1"/>
</dbReference>
<dbReference type="EMBL" id="JAMSHJ010000004">
    <property type="protein sequence ID" value="KAI5418632.1"/>
    <property type="molecule type" value="Genomic_DNA"/>
</dbReference>
<dbReference type="Pfam" id="PF04434">
    <property type="entry name" value="SWIM"/>
    <property type="match status" value="1"/>
</dbReference>
<feature type="domain" description="SWIM-type" evidence="3">
    <location>
        <begin position="451"/>
        <end position="487"/>
    </location>
</feature>
<protein>
    <recommendedName>
        <fullName evidence="2">Protein FAR1-RELATED SEQUENCE</fullName>
    </recommendedName>
</protein>
<dbReference type="GO" id="GO:0006355">
    <property type="term" value="P:regulation of DNA-templated transcription"/>
    <property type="evidence" value="ECO:0007669"/>
    <property type="project" value="UniProtKB-UniRule"/>
</dbReference>
<keyword evidence="1 2" id="KW-0863">Zinc-finger</keyword>
<dbReference type="Gramene" id="Psat04G0302000-T1">
    <property type="protein sequence ID" value="KAI5418632.1"/>
    <property type="gene ID" value="KIW84_043020"/>
</dbReference>
<dbReference type="GO" id="GO:0008270">
    <property type="term" value="F:zinc ion binding"/>
    <property type="evidence" value="ECO:0007669"/>
    <property type="project" value="UniProtKB-UniRule"/>
</dbReference>
<evidence type="ECO:0000256" key="1">
    <source>
        <dbReference type="PROSITE-ProRule" id="PRU00325"/>
    </source>
</evidence>
<dbReference type="InterPro" id="IPR007527">
    <property type="entry name" value="Znf_SWIM"/>
</dbReference>
<evidence type="ECO:0000313" key="5">
    <source>
        <dbReference type="Proteomes" id="UP001058974"/>
    </source>
</evidence>
<evidence type="ECO:0000256" key="2">
    <source>
        <dbReference type="RuleBase" id="RU367018"/>
    </source>
</evidence>
<keyword evidence="2" id="KW-0479">Metal-binding</keyword>
<dbReference type="PANTHER" id="PTHR31669:SF283">
    <property type="entry name" value="PROTEIN FAR1-RELATED SEQUENCE"/>
    <property type="match status" value="1"/>
</dbReference>
<keyword evidence="2" id="KW-0539">Nucleus</keyword>
<dbReference type="GO" id="GO:0005634">
    <property type="term" value="C:nucleus"/>
    <property type="evidence" value="ECO:0007669"/>
    <property type="project" value="UniProtKB-SubCell"/>
</dbReference>
<gene>
    <name evidence="4" type="ORF">KIW84_043020</name>
</gene>
<accession>A0A9D4XE04</accession>
<name>A0A9D4XE04_PEA</name>
<keyword evidence="5" id="KW-1185">Reference proteome</keyword>
<keyword evidence="2" id="KW-0862">Zinc</keyword>
<dbReference type="AlphaFoldDB" id="A0A9D4XE04"/>
<sequence length="723" mass="82811">MDSSNIFIECGSNQGEDVEVDHGDCGGYDDDTLWVPAIGMCFSCLEEVKTYYQEYALKKGFGWRIRSSKKGDDGEVNYLILSCSREGSNISKISYTLKTLPSRAKSCPAKICIKLKQDGGHENIPFCEKDVRNYINKERRAIGKEGDGKALISYFCKMREQNTDFFYDIDLNDDFHVRNVFWADARSRAAYEYFGDVVTFDTTYLTNKYDMPFVAFVGVNHHGQSTLLGCGLLSGEDTDSFVWLFKSWLRCMLEKAPLGIATDQCKAMKNAIEIKYAMKEVVYDTFTTASFEQKWCSFIEKFDLQENDWVGGLCIERHRWASTLLRIYFWDGMSTTQHSESIHAFFDGYINSTTSLNQIVKQYDNALRSRAEKEFEAAFNSMDTTIPYGSNSSIEKQFQSEFTNAKFKGIQVEFISKVNCSASLNSMEGCFATHHVLEEILVGDIRIERVLKVVLNKENHDFKCECSLFEFRGIVCRHVLSVCSQERIISLPEKYLLTRWKKNIKRKHSYIKTSYGVTELKPQMDRFDKLCKHFYEVAEVAAESEETTEDLHETLHLFGSNMSTKDSALIEENLNDDFNPINSNRIHSPKHVKRKGLPPSKRKTFVAETIAKRSRKRTKNIDHTELTTECNIGMVENQFGSNICVESSLEVVNGEHYLDSIPDFKTMEIAFSDLVNTFMKLVNESLTLLDAVPDYKTREIAVSNFKTREIAVPDLVNTFHEVG</sequence>
<comment type="caution">
    <text evidence="4">The sequence shown here is derived from an EMBL/GenBank/DDBJ whole genome shotgun (WGS) entry which is preliminary data.</text>
</comment>
<dbReference type="PANTHER" id="PTHR31669">
    <property type="entry name" value="PROTEIN FAR1-RELATED SEQUENCE 10-RELATED"/>
    <property type="match status" value="1"/>
</dbReference>
<reference evidence="4 5" key="1">
    <citation type="journal article" date="2022" name="Nat. Genet.">
        <title>Improved pea reference genome and pan-genome highlight genomic features and evolutionary characteristics.</title>
        <authorList>
            <person name="Yang T."/>
            <person name="Liu R."/>
            <person name="Luo Y."/>
            <person name="Hu S."/>
            <person name="Wang D."/>
            <person name="Wang C."/>
            <person name="Pandey M.K."/>
            <person name="Ge S."/>
            <person name="Xu Q."/>
            <person name="Li N."/>
            <person name="Li G."/>
            <person name="Huang Y."/>
            <person name="Saxena R.K."/>
            <person name="Ji Y."/>
            <person name="Li M."/>
            <person name="Yan X."/>
            <person name="He Y."/>
            <person name="Liu Y."/>
            <person name="Wang X."/>
            <person name="Xiang C."/>
            <person name="Varshney R.K."/>
            <person name="Ding H."/>
            <person name="Gao S."/>
            <person name="Zong X."/>
        </authorList>
    </citation>
    <scope>NUCLEOTIDE SEQUENCE [LARGE SCALE GENOMIC DNA]</scope>
    <source>
        <strain evidence="4 5">cv. Zhongwan 6</strain>
    </source>
</reference>
<proteinExistence type="inferred from homology"/>
<evidence type="ECO:0000259" key="3">
    <source>
        <dbReference type="PROSITE" id="PS50966"/>
    </source>
</evidence>
<comment type="subcellular location">
    <subcellularLocation>
        <location evidence="2">Nucleus</location>
    </subcellularLocation>
</comment>
<dbReference type="Pfam" id="PF10551">
    <property type="entry name" value="MULE"/>
    <property type="match status" value="1"/>
</dbReference>
<dbReference type="PROSITE" id="PS50966">
    <property type="entry name" value="ZF_SWIM"/>
    <property type="match status" value="1"/>
</dbReference>
<dbReference type="Pfam" id="PF03101">
    <property type="entry name" value="FAR1"/>
    <property type="match status" value="1"/>
</dbReference>
<organism evidence="4 5">
    <name type="scientific">Pisum sativum</name>
    <name type="common">Garden pea</name>
    <name type="synonym">Lathyrus oleraceus</name>
    <dbReference type="NCBI Taxonomy" id="3888"/>
    <lineage>
        <taxon>Eukaryota</taxon>
        <taxon>Viridiplantae</taxon>
        <taxon>Streptophyta</taxon>
        <taxon>Embryophyta</taxon>
        <taxon>Tracheophyta</taxon>
        <taxon>Spermatophyta</taxon>
        <taxon>Magnoliopsida</taxon>
        <taxon>eudicotyledons</taxon>
        <taxon>Gunneridae</taxon>
        <taxon>Pentapetalae</taxon>
        <taxon>rosids</taxon>
        <taxon>fabids</taxon>
        <taxon>Fabales</taxon>
        <taxon>Fabaceae</taxon>
        <taxon>Papilionoideae</taxon>
        <taxon>50 kb inversion clade</taxon>
        <taxon>NPAAA clade</taxon>
        <taxon>Hologalegina</taxon>
        <taxon>IRL clade</taxon>
        <taxon>Fabeae</taxon>
        <taxon>Lathyrus</taxon>
    </lineage>
</organism>